<proteinExistence type="predicted"/>
<keyword evidence="4" id="KW-1185">Reference proteome</keyword>
<evidence type="ECO:0000313" key="4">
    <source>
        <dbReference type="Proteomes" id="UP001174315"/>
    </source>
</evidence>
<organism evidence="2 3">
    <name type="scientific">Stenotrophomonas indicatrix</name>
    <dbReference type="NCBI Taxonomy" id="2045451"/>
    <lineage>
        <taxon>Bacteria</taxon>
        <taxon>Pseudomonadati</taxon>
        <taxon>Pseudomonadota</taxon>
        <taxon>Gammaproteobacteria</taxon>
        <taxon>Lysobacterales</taxon>
        <taxon>Lysobacteraceae</taxon>
        <taxon>Stenotrophomonas</taxon>
    </lineage>
</organism>
<protein>
    <submittedName>
        <fullName evidence="2">Uncharacterized protein</fullName>
    </submittedName>
</protein>
<dbReference type="Proteomes" id="UP001174315">
    <property type="component" value="Unassembled WGS sequence"/>
</dbReference>
<evidence type="ECO:0000313" key="2">
    <source>
        <dbReference type="EMBL" id="SLM22928.1"/>
    </source>
</evidence>
<sequence length="82" mass="8819">MPDTGHFAIHAFEAAFNISGDVERIISLTVSCRHCAEITCAQDANLLHLPGGTLFRCDACGCHQAISNARLSDWQLPPLLGV</sequence>
<dbReference type="RefSeq" id="WP_025878727.1">
    <property type="nucleotide sequence ID" value="NZ_CBCSJV010000005.1"/>
</dbReference>
<reference evidence="3" key="1">
    <citation type="submission" date="2016-10" db="EMBL/GenBank/DDBJ databases">
        <authorList>
            <person name="Varghese N."/>
        </authorList>
    </citation>
    <scope>NUCLEOTIDE SEQUENCE [LARGE SCALE GENOMIC DNA]</scope>
    <source>
        <strain evidence="3">92MFCol6.1</strain>
    </source>
</reference>
<dbReference type="GeneID" id="64105210"/>
<reference evidence="1" key="3">
    <citation type="submission" date="2023-07" db="EMBL/GenBank/DDBJ databases">
        <title>Stenotrophomonas isolates from soil.</title>
        <authorList>
            <person name="Sharma V."/>
            <person name="Zur-Pinska J."/>
            <person name="Hay A.G."/>
        </authorList>
    </citation>
    <scope>NUCLEOTIDE SEQUENCE</scope>
    <source>
        <strain evidence="1">C2</strain>
    </source>
</reference>
<evidence type="ECO:0000313" key="3">
    <source>
        <dbReference type="Proteomes" id="UP000191133"/>
    </source>
</evidence>
<evidence type="ECO:0000313" key="1">
    <source>
        <dbReference type="EMBL" id="MDN8670674.1"/>
    </source>
</evidence>
<reference evidence="2" key="2">
    <citation type="submission" date="2016-10" db="EMBL/GenBank/DDBJ databases">
        <authorList>
            <person name="de Groot N.N."/>
        </authorList>
    </citation>
    <scope>NUCLEOTIDE SEQUENCE [LARGE SCALE GENOMIC DNA]</scope>
    <source>
        <strain evidence="2">92MFCol6.1</strain>
    </source>
</reference>
<dbReference type="Proteomes" id="UP000191133">
    <property type="component" value="Unassembled WGS sequence"/>
</dbReference>
<dbReference type="AlphaFoldDB" id="A0A1W1GUJ6"/>
<gene>
    <name evidence="1" type="ORF">Q0S36_15110</name>
    <name evidence="2" type="ORF">SAMN04488690_0605</name>
</gene>
<dbReference type="EMBL" id="FWEU01000001">
    <property type="protein sequence ID" value="SLM22928.1"/>
    <property type="molecule type" value="Genomic_DNA"/>
</dbReference>
<name>A0A1W1GUJ6_9GAMM</name>
<accession>A0A1W1GUJ6</accession>
<dbReference type="EMBL" id="JAUKNN010000040">
    <property type="protein sequence ID" value="MDN8670674.1"/>
    <property type="molecule type" value="Genomic_DNA"/>
</dbReference>